<dbReference type="SMART" id="SM00857">
    <property type="entry name" value="Resolvase"/>
    <property type="match status" value="1"/>
</dbReference>
<dbReference type="AlphaFoldDB" id="A0A2R7Y2V1"/>
<keyword evidence="3" id="KW-0233">DNA recombination</keyword>
<proteinExistence type="predicted"/>
<gene>
    <name evidence="6" type="ORF">B9J98_05090</name>
</gene>
<dbReference type="Gene3D" id="1.10.287.2170">
    <property type="match status" value="1"/>
</dbReference>
<dbReference type="Proteomes" id="UP000244066">
    <property type="component" value="Unassembled WGS sequence"/>
</dbReference>
<dbReference type="InterPro" id="IPR036162">
    <property type="entry name" value="Resolvase-like_N_sf"/>
</dbReference>
<sequence length="212" mass="24327">MTERLLTLSEACKRLGIHPNTLRKWDKQGRIRVVRTVGGRRRIPETEVERLIGIIEPDISKKAVIYCRVSSNDQKQKGGLERQKQSLLEYAKLRGYEVVSVLEDVASGLNEDRKSLNKLFDMVERREIGVVVVGFKDRLTRFGFRYLERYFSSHGVRIEVVNGEEPKDAYQELVKDLIALVSSFAGKLYGLRSHKYEKVVEGVKQLIAECAE</sequence>
<dbReference type="InterPro" id="IPR009061">
    <property type="entry name" value="DNA-bd_dom_put_sf"/>
</dbReference>
<feature type="domain" description="Resolvase/invertase-type recombinase catalytic" evidence="5">
    <location>
        <begin position="62"/>
        <end position="210"/>
    </location>
</feature>
<evidence type="ECO:0000256" key="3">
    <source>
        <dbReference type="ARBA" id="ARBA00023172"/>
    </source>
</evidence>
<dbReference type="GO" id="GO:0015074">
    <property type="term" value="P:DNA integration"/>
    <property type="evidence" value="ECO:0007669"/>
    <property type="project" value="UniProtKB-KW"/>
</dbReference>
<dbReference type="InterPro" id="IPR041718">
    <property type="entry name" value="IS607_transposase-like"/>
</dbReference>
<feature type="domain" description="HTH merR-type" evidence="4">
    <location>
        <begin position="5"/>
        <end position="51"/>
    </location>
</feature>
<organism evidence="6 7">
    <name type="scientific">Candidatus Terraquivivens tikiterensis</name>
    <dbReference type="NCBI Taxonomy" id="1980982"/>
    <lineage>
        <taxon>Archaea</taxon>
        <taxon>Nitrososphaerota</taxon>
        <taxon>Candidatus Wolframiiraptoraceae</taxon>
        <taxon>Candidatus Terraquivivens</taxon>
    </lineage>
</organism>
<dbReference type="InterPro" id="IPR006119">
    <property type="entry name" value="Resolv_N"/>
</dbReference>
<dbReference type="NCBIfam" id="NF033518">
    <property type="entry name" value="transpos_IS607"/>
    <property type="match status" value="1"/>
</dbReference>
<dbReference type="GO" id="GO:0003677">
    <property type="term" value="F:DNA binding"/>
    <property type="evidence" value="ECO:0007669"/>
    <property type="project" value="UniProtKB-KW"/>
</dbReference>
<dbReference type="Gene3D" id="3.40.50.1390">
    <property type="entry name" value="Resolvase, N-terminal catalytic domain"/>
    <property type="match status" value="1"/>
</dbReference>
<dbReference type="NCBIfam" id="TIGR01764">
    <property type="entry name" value="excise"/>
    <property type="match status" value="1"/>
</dbReference>
<dbReference type="InterPro" id="IPR010093">
    <property type="entry name" value="SinI_DNA-bd"/>
</dbReference>
<accession>A0A2R7Y2V1</accession>
<dbReference type="CDD" id="cd04762">
    <property type="entry name" value="HTH_MerR-trunc"/>
    <property type="match status" value="1"/>
</dbReference>
<dbReference type="InterPro" id="IPR000551">
    <property type="entry name" value="MerR-type_HTH_dom"/>
</dbReference>
<evidence type="ECO:0000313" key="6">
    <source>
        <dbReference type="EMBL" id="PUA31871.1"/>
    </source>
</evidence>
<dbReference type="InterPro" id="IPR051491">
    <property type="entry name" value="Recombinase/Transposase-rel"/>
</dbReference>
<evidence type="ECO:0000256" key="1">
    <source>
        <dbReference type="ARBA" id="ARBA00022908"/>
    </source>
</evidence>
<dbReference type="InterPro" id="IPR048046">
    <property type="entry name" value="Transpos_IS607"/>
</dbReference>
<name>A0A2R7Y2V1_9ARCH</name>
<dbReference type="GO" id="GO:0006355">
    <property type="term" value="P:regulation of DNA-templated transcription"/>
    <property type="evidence" value="ECO:0007669"/>
    <property type="project" value="InterPro"/>
</dbReference>
<keyword evidence="2" id="KW-0238">DNA-binding</keyword>
<evidence type="ECO:0000259" key="4">
    <source>
        <dbReference type="PROSITE" id="PS50937"/>
    </source>
</evidence>
<dbReference type="PANTHER" id="PTHR36172:SF1">
    <property type="entry name" value="RESOLVASE-RELATED"/>
    <property type="match status" value="1"/>
</dbReference>
<dbReference type="PROSITE" id="PS51736">
    <property type="entry name" value="RECOMBINASES_3"/>
    <property type="match status" value="1"/>
</dbReference>
<protein>
    <submittedName>
        <fullName evidence="6">IS607 family transposase</fullName>
    </submittedName>
</protein>
<dbReference type="InterPro" id="IPR006118">
    <property type="entry name" value="Recombinase_CS"/>
</dbReference>
<dbReference type="FunFam" id="3.40.50.1390:FF:000002">
    <property type="entry name" value="ORF1 in transposon ISC1904"/>
    <property type="match status" value="1"/>
</dbReference>
<dbReference type="Pfam" id="PF12728">
    <property type="entry name" value="HTH_17"/>
    <property type="match status" value="1"/>
</dbReference>
<dbReference type="SUPFAM" id="SSF46955">
    <property type="entry name" value="Putative DNA-binding domain"/>
    <property type="match status" value="1"/>
</dbReference>
<dbReference type="CDD" id="cd03769">
    <property type="entry name" value="SR_IS607_transposase_like"/>
    <property type="match status" value="1"/>
</dbReference>
<comment type="caution">
    <text evidence="6">The sequence shown here is derived from an EMBL/GenBank/DDBJ whole genome shotgun (WGS) entry which is preliminary data.</text>
</comment>
<dbReference type="SUPFAM" id="SSF53041">
    <property type="entry name" value="Resolvase-like"/>
    <property type="match status" value="1"/>
</dbReference>
<dbReference type="GO" id="GO:0000150">
    <property type="term" value="F:DNA strand exchange activity"/>
    <property type="evidence" value="ECO:0007669"/>
    <property type="project" value="InterPro"/>
</dbReference>
<dbReference type="EMBL" id="NDWU01000012">
    <property type="protein sequence ID" value="PUA31871.1"/>
    <property type="molecule type" value="Genomic_DNA"/>
</dbReference>
<dbReference type="PROSITE" id="PS00397">
    <property type="entry name" value="RECOMBINASES_1"/>
    <property type="match status" value="1"/>
</dbReference>
<evidence type="ECO:0000313" key="7">
    <source>
        <dbReference type="Proteomes" id="UP000244066"/>
    </source>
</evidence>
<reference evidence="6 7" key="1">
    <citation type="submission" date="2017-04" db="EMBL/GenBank/DDBJ databases">
        <title>Draft Aigarchaeota genome from a New Zealand hot spring.</title>
        <authorList>
            <person name="Reysenbach A.-L."/>
            <person name="Donaho J.A."/>
            <person name="Gerhart J."/>
            <person name="Kelley J.F."/>
            <person name="Kouba K."/>
            <person name="Podar M."/>
            <person name="Stott M."/>
        </authorList>
    </citation>
    <scope>NUCLEOTIDE SEQUENCE [LARGE SCALE GENOMIC DNA]</scope>
    <source>
        <strain evidence="6">NZ13_MG1</strain>
    </source>
</reference>
<evidence type="ECO:0000256" key="2">
    <source>
        <dbReference type="ARBA" id="ARBA00023125"/>
    </source>
</evidence>
<dbReference type="PROSITE" id="PS50937">
    <property type="entry name" value="HTH_MERR_2"/>
    <property type="match status" value="1"/>
</dbReference>
<dbReference type="Pfam" id="PF00239">
    <property type="entry name" value="Resolvase"/>
    <property type="match status" value="1"/>
</dbReference>
<dbReference type="PANTHER" id="PTHR36172">
    <property type="match status" value="1"/>
</dbReference>
<keyword evidence="1" id="KW-0229">DNA integration</keyword>
<dbReference type="InterPro" id="IPR041657">
    <property type="entry name" value="HTH_17"/>
</dbReference>
<dbReference type="Gene3D" id="1.10.1660.10">
    <property type="match status" value="1"/>
</dbReference>
<evidence type="ECO:0000259" key="5">
    <source>
        <dbReference type="PROSITE" id="PS51736"/>
    </source>
</evidence>